<name>A0A2K8SV21_9NOSO</name>
<dbReference type="KEGG" id="nfl:COO91_05259"/>
<protein>
    <submittedName>
        <fullName evidence="1">Uncharacterized protein</fullName>
    </submittedName>
</protein>
<dbReference type="Proteomes" id="UP000232003">
    <property type="component" value="Chromosome"/>
</dbReference>
<keyword evidence="2" id="KW-1185">Reference proteome</keyword>
<gene>
    <name evidence="1" type="ORF">COO91_05259</name>
</gene>
<dbReference type="EMBL" id="CP024785">
    <property type="protein sequence ID" value="AUB39267.1"/>
    <property type="molecule type" value="Genomic_DNA"/>
</dbReference>
<accession>A0A2K8SV21</accession>
<proteinExistence type="predicted"/>
<evidence type="ECO:0000313" key="1">
    <source>
        <dbReference type="EMBL" id="AUB39267.1"/>
    </source>
</evidence>
<dbReference type="AlphaFoldDB" id="A0A2K8SV21"/>
<evidence type="ECO:0000313" key="2">
    <source>
        <dbReference type="Proteomes" id="UP000232003"/>
    </source>
</evidence>
<reference evidence="1 2" key="1">
    <citation type="submission" date="2017-11" db="EMBL/GenBank/DDBJ databases">
        <title>Complete genome of a free-living desiccation-tolerant cyanobacterium and its photosynthetic adaptation to extreme terrestrial habitat.</title>
        <authorList>
            <person name="Shang J."/>
        </authorList>
    </citation>
    <scope>NUCLEOTIDE SEQUENCE [LARGE SCALE GENOMIC DNA]</scope>
    <source>
        <strain evidence="1 2">CCNUN1</strain>
    </source>
</reference>
<sequence length="41" mass="4538">MYLLLEKNLAMPAAGGAIASYTKALDFRNGKTFRRVAEEGY</sequence>
<organism evidence="1 2">
    <name type="scientific">Nostoc flagelliforme CCNUN1</name>
    <dbReference type="NCBI Taxonomy" id="2038116"/>
    <lineage>
        <taxon>Bacteria</taxon>
        <taxon>Bacillati</taxon>
        <taxon>Cyanobacteriota</taxon>
        <taxon>Cyanophyceae</taxon>
        <taxon>Nostocales</taxon>
        <taxon>Nostocaceae</taxon>
        <taxon>Nostoc</taxon>
    </lineage>
</organism>